<evidence type="ECO:0000256" key="3">
    <source>
        <dbReference type="ARBA" id="ARBA00023082"/>
    </source>
</evidence>
<evidence type="ECO:0000256" key="4">
    <source>
        <dbReference type="ARBA" id="ARBA00023163"/>
    </source>
</evidence>
<dbReference type="Pfam" id="PF08281">
    <property type="entry name" value="Sigma70_r4_2"/>
    <property type="match status" value="1"/>
</dbReference>
<dbReference type="NCBIfam" id="TIGR02937">
    <property type="entry name" value="sigma70-ECF"/>
    <property type="match status" value="1"/>
</dbReference>
<dbReference type="InterPro" id="IPR013249">
    <property type="entry name" value="RNA_pol_sigma70_r4_t2"/>
</dbReference>
<dbReference type="Gene3D" id="1.10.1740.10">
    <property type="match status" value="1"/>
</dbReference>
<dbReference type="RefSeq" id="WP_344047626.1">
    <property type="nucleotide sequence ID" value="NZ_BAAAPB010000005.1"/>
</dbReference>
<dbReference type="InterPro" id="IPR013324">
    <property type="entry name" value="RNA_pol_sigma_r3/r4-like"/>
</dbReference>
<evidence type="ECO:0000313" key="7">
    <source>
        <dbReference type="EMBL" id="GAA1973250.1"/>
    </source>
</evidence>
<dbReference type="CDD" id="cd06171">
    <property type="entry name" value="Sigma70_r4"/>
    <property type="match status" value="1"/>
</dbReference>
<accession>A0ABP5D359</accession>
<evidence type="ECO:0000259" key="6">
    <source>
        <dbReference type="Pfam" id="PF08281"/>
    </source>
</evidence>
<dbReference type="InterPro" id="IPR007627">
    <property type="entry name" value="RNA_pol_sigma70_r2"/>
</dbReference>
<evidence type="ECO:0000256" key="2">
    <source>
        <dbReference type="ARBA" id="ARBA00023015"/>
    </source>
</evidence>
<organism evidence="7 8">
    <name type="scientific">Nocardioides panacihumi</name>
    <dbReference type="NCBI Taxonomy" id="400774"/>
    <lineage>
        <taxon>Bacteria</taxon>
        <taxon>Bacillati</taxon>
        <taxon>Actinomycetota</taxon>
        <taxon>Actinomycetes</taxon>
        <taxon>Propionibacteriales</taxon>
        <taxon>Nocardioidaceae</taxon>
        <taxon>Nocardioides</taxon>
    </lineage>
</organism>
<dbReference type="Pfam" id="PF04542">
    <property type="entry name" value="Sigma70_r2"/>
    <property type="match status" value="1"/>
</dbReference>
<dbReference type="InterPro" id="IPR014284">
    <property type="entry name" value="RNA_pol_sigma-70_dom"/>
</dbReference>
<dbReference type="InterPro" id="IPR036388">
    <property type="entry name" value="WH-like_DNA-bd_sf"/>
</dbReference>
<dbReference type="Proteomes" id="UP001500571">
    <property type="component" value="Unassembled WGS sequence"/>
</dbReference>
<dbReference type="EMBL" id="BAAAPB010000005">
    <property type="protein sequence ID" value="GAA1973250.1"/>
    <property type="molecule type" value="Genomic_DNA"/>
</dbReference>
<keyword evidence="4" id="KW-0804">Transcription</keyword>
<keyword evidence="2" id="KW-0805">Transcription regulation</keyword>
<keyword evidence="3" id="KW-0731">Sigma factor</keyword>
<dbReference type="InterPro" id="IPR039425">
    <property type="entry name" value="RNA_pol_sigma-70-like"/>
</dbReference>
<comment type="similarity">
    <text evidence="1">Belongs to the sigma-70 factor family. ECF subfamily.</text>
</comment>
<sequence length="178" mass="19899">MADRELTDADLLHLMAGKDEGALRELYDRHATWIHARLSHRCADSDAVAEVLQDTFIASWDGASRFRGDGEVAAWLWGIAVRRLISRLRRRSDIRLGPALLERDAQELSAEEQVLLRLENVDVGTALARISPELRVVLQLTVIDGLSTREAAVLLGIPRGTVKSRLQRARATMREELA</sequence>
<evidence type="ECO:0000259" key="5">
    <source>
        <dbReference type="Pfam" id="PF04542"/>
    </source>
</evidence>
<feature type="domain" description="RNA polymerase sigma factor 70 region 4 type 2" evidence="6">
    <location>
        <begin position="123"/>
        <end position="173"/>
    </location>
</feature>
<evidence type="ECO:0000256" key="1">
    <source>
        <dbReference type="ARBA" id="ARBA00010641"/>
    </source>
</evidence>
<proteinExistence type="inferred from homology"/>
<dbReference type="PANTHER" id="PTHR43133:SF46">
    <property type="entry name" value="RNA POLYMERASE SIGMA-70 FACTOR ECF SUBFAMILY"/>
    <property type="match status" value="1"/>
</dbReference>
<dbReference type="Gene3D" id="1.10.10.10">
    <property type="entry name" value="Winged helix-like DNA-binding domain superfamily/Winged helix DNA-binding domain"/>
    <property type="match status" value="1"/>
</dbReference>
<comment type="caution">
    <text evidence="7">The sequence shown here is derived from an EMBL/GenBank/DDBJ whole genome shotgun (WGS) entry which is preliminary data.</text>
</comment>
<dbReference type="InterPro" id="IPR013325">
    <property type="entry name" value="RNA_pol_sigma_r2"/>
</dbReference>
<dbReference type="PANTHER" id="PTHR43133">
    <property type="entry name" value="RNA POLYMERASE ECF-TYPE SIGMA FACTO"/>
    <property type="match status" value="1"/>
</dbReference>
<feature type="domain" description="RNA polymerase sigma-70 region 2" evidence="5">
    <location>
        <begin position="26"/>
        <end position="92"/>
    </location>
</feature>
<gene>
    <name evidence="7" type="ORF">GCM10009798_38090</name>
</gene>
<evidence type="ECO:0000313" key="8">
    <source>
        <dbReference type="Proteomes" id="UP001500571"/>
    </source>
</evidence>
<reference evidence="8" key="1">
    <citation type="journal article" date="2019" name="Int. J. Syst. Evol. Microbiol.">
        <title>The Global Catalogue of Microorganisms (GCM) 10K type strain sequencing project: providing services to taxonomists for standard genome sequencing and annotation.</title>
        <authorList>
            <consortium name="The Broad Institute Genomics Platform"/>
            <consortium name="The Broad Institute Genome Sequencing Center for Infectious Disease"/>
            <person name="Wu L."/>
            <person name="Ma J."/>
        </authorList>
    </citation>
    <scope>NUCLEOTIDE SEQUENCE [LARGE SCALE GENOMIC DNA]</scope>
    <source>
        <strain evidence="8">JCM 15309</strain>
    </source>
</reference>
<dbReference type="SUPFAM" id="SSF88659">
    <property type="entry name" value="Sigma3 and sigma4 domains of RNA polymerase sigma factors"/>
    <property type="match status" value="1"/>
</dbReference>
<dbReference type="SUPFAM" id="SSF88946">
    <property type="entry name" value="Sigma2 domain of RNA polymerase sigma factors"/>
    <property type="match status" value="1"/>
</dbReference>
<protein>
    <submittedName>
        <fullName evidence="7">RNA polymerase sigma factor</fullName>
    </submittedName>
</protein>
<name>A0ABP5D359_9ACTN</name>
<keyword evidence="8" id="KW-1185">Reference proteome</keyword>